<evidence type="ECO:0000256" key="2">
    <source>
        <dbReference type="SAM" id="MobiDB-lite"/>
    </source>
</evidence>
<dbReference type="PROSITE" id="PS51257">
    <property type="entry name" value="PROKAR_LIPOPROTEIN"/>
    <property type="match status" value="1"/>
</dbReference>
<feature type="domain" description="Polysaccharide export protein N-terminal" evidence="4">
    <location>
        <begin position="48"/>
        <end position="110"/>
    </location>
</feature>
<evidence type="ECO:0000259" key="5">
    <source>
        <dbReference type="Pfam" id="PF10531"/>
    </source>
</evidence>
<dbReference type="PANTHER" id="PTHR33619:SF3">
    <property type="entry name" value="POLYSACCHARIDE EXPORT PROTEIN GFCE-RELATED"/>
    <property type="match status" value="1"/>
</dbReference>
<dbReference type="OrthoDB" id="9815244at2"/>
<accession>A0A4Q9H149</accession>
<dbReference type="EMBL" id="SIXI01000008">
    <property type="protein sequence ID" value="TBO27904.1"/>
    <property type="molecule type" value="Genomic_DNA"/>
</dbReference>
<feature type="region of interest" description="Disordered" evidence="2">
    <location>
        <begin position="30"/>
        <end position="50"/>
    </location>
</feature>
<dbReference type="InterPro" id="IPR049712">
    <property type="entry name" value="Poly_export"/>
</dbReference>
<evidence type="ECO:0000259" key="4">
    <source>
        <dbReference type="Pfam" id="PF02563"/>
    </source>
</evidence>
<feature type="domain" description="Soluble ligand binding" evidence="5">
    <location>
        <begin position="225"/>
        <end position="271"/>
    </location>
</feature>
<dbReference type="AlphaFoldDB" id="A0A4Q9H149"/>
<dbReference type="InterPro" id="IPR019554">
    <property type="entry name" value="Soluble_ligand-bd"/>
</dbReference>
<dbReference type="Proteomes" id="UP000292120">
    <property type="component" value="Unassembled WGS sequence"/>
</dbReference>
<keyword evidence="7" id="KW-1185">Reference proteome</keyword>
<dbReference type="Pfam" id="PF02563">
    <property type="entry name" value="Poly_export"/>
    <property type="match status" value="2"/>
</dbReference>
<feature type="domain" description="Polysaccharide export protein N-terminal" evidence="4">
    <location>
        <begin position="116"/>
        <end position="189"/>
    </location>
</feature>
<protein>
    <submittedName>
        <fullName evidence="6">Uncharacterized protein</fullName>
    </submittedName>
</protein>
<dbReference type="PANTHER" id="PTHR33619">
    <property type="entry name" value="POLYSACCHARIDE EXPORT PROTEIN GFCE-RELATED"/>
    <property type="match status" value="1"/>
</dbReference>
<sequence length="343" mass="36959">MNRSAFVVAGWGLALLAGCGHAPSLPPTGPVPVMGGSASGPADARPGESAPYLLATGDELDIKVPDAPQYDQTVRVRPDGKIALQVVGTVHVAGRSPDDVQAEVRERYRQAGGGLQQRDYLLHPNDELDIKFPYQAQLNETLRVRPDGKLQLQLVGTVQAEGLTPEQLQAELKRRYAKVLRVPELSVILRTATSQSLRTNAGNGRAGVNALEPTVLVRNFQAPQVYVAGEMARPGMFAFTPGMTLLQALAQAGGHLPSGDLARLIVLRRTGAGTAEVLQPGLERDYLGAPRKDLVLQPFDVVMLPPSRVALLGQDLEQYVFKILPPLRNSSFGFVYDIRKNGN</sequence>
<dbReference type="InterPro" id="IPR003715">
    <property type="entry name" value="Poly_export_N"/>
</dbReference>
<reference evidence="6 7" key="1">
    <citation type="submission" date="2019-02" db="EMBL/GenBank/DDBJ databases">
        <title>Aquabacterium sp. strain KMB7.</title>
        <authorList>
            <person name="Chen W.-M."/>
        </authorList>
    </citation>
    <scope>NUCLEOTIDE SEQUENCE [LARGE SCALE GENOMIC DNA]</scope>
    <source>
        <strain evidence="6 7">KMB7</strain>
    </source>
</reference>
<dbReference type="GO" id="GO:0015159">
    <property type="term" value="F:polysaccharide transmembrane transporter activity"/>
    <property type="evidence" value="ECO:0007669"/>
    <property type="project" value="InterPro"/>
</dbReference>
<dbReference type="RefSeq" id="WP_130969174.1">
    <property type="nucleotide sequence ID" value="NZ_SIXI01000008.1"/>
</dbReference>
<evidence type="ECO:0000256" key="1">
    <source>
        <dbReference type="ARBA" id="ARBA00022729"/>
    </source>
</evidence>
<feature type="signal peptide" evidence="3">
    <location>
        <begin position="1"/>
        <end position="22"/>
    </location>
</feature>
<evidence type="ECO:0000313" key="7">
    <source>
        <dbReference type="Proteomes" id="UP000292120"/>
    </source>
</evidence>
<proteinExistence type="predicted"/>
<name>A0A4Q9H149_9BURK</name>
<keyword evidence="1 3" id="KW-0732">Signal</keyword>
<feature type="chain" id="PRO_5020597701" evidence="3">
    <location>
        <begin position="23"/>
        <end position="343"/>
    </location>
</feature>
<comment type="caution">
    <text evidence="6">The sequence shown here is derived from an EMBL/GenBank/DDBJ whole genome shotgun (WGS) entry which is preliminary data.</text>
</comment>
<organism evidence="6 7">
    <name type="scientific">Aquabacterium lacunae</name>
    <dbReference type="NCBI Taxonomy" id="2528630"/>
    <lineage>
        <taxon>Bacteria</taxon>
        <taxon>Pseudomonadati</taxon>
        <taxon>Pseudomonadota</taxon>
        <taxon>Betaproteobacteria</taxon>
        <taxon>Burkholderiales</taxon>
        <taxon>Aquabacterium</taxon>
    </lineage>
</organism>
<dbReference type="Pfam" id="PF10531">
    <property type="entry name" value="SLBB"/>
    <property type="match status" value="1"/>
</dbReference>
<evidence type="ECO:0000313" key="6">
    <source>
        <dbReference type="EMBL" id="TBO27904.1"/>
    </source>
</evidence>
<dbReference type="Gene3D" id="3.30.1950.10">
    <property type="entry name" value="wza like domain"/>
    <property type="match status" value="2"/>
</dbReference>
<evidence type="ECO:0000256" key="3">
    <source>
        <dbReference type="SAM" id="SignalP"/>
    </source>
</evidence>
<gene>
    <name evidence="6" type="ORF">EYS42_15830</name>
</gene>
<dbReference type="Gene3D" id="3.10.560.10">
    <property type="entry name" value="Outer membrane lipoprotein wza domain like"/>
    <property type="match status" value="1"/>
</dbReference>